<accession>A0A226D9X0</accession>
<feature type="compositionally biased region" description="Pro residues" evidence="6">
    <location>
        <begin position="353"/>
        <end position="362"/>
    </location>
</feature>
<feature type="domain" description="C2H2-type" evidence="7">
    <location>
        <begin position="10"/>
        <end position="37"/>
    </location>
</feature>
<dbReference type="Gene3D" id="3.30.160.60">
    <property type="entry name" value="Classic Zinc Finger"/>
    <property type="match status" value="5"/>
</dbReference>
<feature type="domain" description="C2H2-type" evidence="7">
    <location>
        <begin position="38"/>
        <end position="66"/>
    </location>
</feature>
<dbReference type="Proteomes" id="UP000198287">
    <property type="component" value="Unassembled WGS sequence"/>
</dbReference>
<dbReference type="GO" id="GO:0008270">
    <property type="term" value="F:zinc ion binding"/>
    <property type="evidence" value="ECO:0007669"/>
    <property type="project" value="UniProtKB-KW"/>
</dbReference>
<evidence type="ECO:0000259" key="7">
    <source>
        <dbReference type="PROSITE" id="PS50157"/>
    </source>
</evidence>
<proteinExistence type="predicted"/>
<dbReference type="InterPro" id="IPR036236">
    <property type="entry name" value="Znf_C2H2_sf"/>
</dbReference>
<keyword evidence="4" id="KW-0862">Zinc</keyword>
<keyword evidence="3 5" id="KW-0863">Zinc-finger</keyword>
<dbReference type="PANTHER" id="PTHR24379:SF121">
    <property type="entry name" value="C2H2-TYPE DOMAIN-CONTAINING PROTEIN"/>
    <property type="match status" value="1"/>
</dbReference>
<evidence type="ECO:0000256" key="1">
    <source>
        <dbReference type="ARBA" id="ARBA00022723"/>
    </source>
</evidence>
<keyword evidence="9" id="KW-1185">Reference proteome</keyword>
<name>A0A226D9X0_FOLCA</name>
<dbReference type="PROSITE" id="PS50157">
    <property type="entry name" value="ZINC_FINGER_C2H2_2"/>
    <property type="match status" value="5"/>
</dbReference>
<dbReference type="OMA" id="RHVITHE"/>
<evidence type="ECO:0000313" key="8">
    <source>
        <dbReference type="EMBL" id="OXA41527.1"/>
    </source>
</evidence>
<protein>
    <submittedName>
        <fullName evidence="8">Zinc finger protein 26</fullName>
    </submittedName>
</protein>
<evidence type="ECO:0000256" key="6">
    <source>
        <dbReference type="SAM" id="MobiDB-lite"/>
    </source>
</evidence>
<dbReference type="AlphaFoldDB" id="A0A226D9X0"/>
<evidence type="ECO:0000256" key="2">
    <source>
        <dbReference type="ARBA" id="ARBA00022737"/>
    </source>
</evidence>
<keyword evidence="1" id="KW-0479">Metal-binding</keyword>
<dbReference type="OrthoDB" id="427030at2759"/>
<evidence type="ECO:0000256" key="3">
    <source>
        <dbReference type="ARBA" id="ARBA00022771"/>
    </source>
</evidence>
<evidence type="ECO:0000256" key="4">
    <source>
        <dbReference type="ARBA" id="ARBA00022833"/>
    </source>
</evidence>
<dbReference type="SMART" id="SM00355">
    <property type="entry name" value="ZnF_C2H2"/>
    <property type="match status" value="9"/>
</dbReference>
<keyword evidence="2" id="KW-0677">Repeat</keyword>
<dbReference type="FunFam" id="3.30.160.60:FF:000925">
    <property type="entry name" value="Zinc finger protein 668"/>
    <property type="match status" value="1"/>
</dbReference>
<organism evidence="8 9">
    <name type="scientific">Folsomia candida</name>
    <name type="common">Springtail</name>
    <dbReference type="NCBI Taxonomy" id="158441"/>
    <lineage>
        <taxon>Eukaryota</taxon>
        <taxon>Metazoa</taxon>
        <taxon>Ecdysozoa</taxon>
        <taxon>Arthropoda</taxon>
        <taxon>Hexapoda</taxon>
        <taxon>Collembola</taxon>
        <taxon>Entomobryomorpha</taxon>
        <taxon>Isotomoidea</taxon>
        <taxon>Isotomidae</taxon>
        <taxon>Proisotominae</taxon>
        <taxon>Folsomia</taxon>
    </lineage>
</organism>
<feature type="domain" description="C2H2-type" evidence="7">
    <location>
        <begin position="131"/>
        <end position="158"/>
    </location>
</feature>
<comment type="caution">
    <text evidence="8">The sequence shown here is derived from an EMBL/GenBank/DDBJ whole genome shotgun (WGS) entry which is preliminary data.</text>
</comment>
<gene>
    <name evidence="8" type="ORF">Fcan01_23711</name>
</gene>
<dbReference type="InterPro" id="IPR013087">
    <property type="entry name" value="Znf_C2H2_type"/>
</dbReference>
<dbReference type="SUPFAM" id="SSF57667">
    <property type="entry name" value="beta-beta-alpha zinc fingers"/>
    <property type="match status" value="4"/>
</dbReference>
<feature type="domain" description="C2H2-type" evidence="7">
    <location>
        <begin position="218"/>
        <end position="246"/>
    </location>
</feature>
<evidence type="ECO:0000256" key="5">
    <source>
        <dbReference type="PROSITE-ProRule" id="PRU00042"/>
    </source>
</evidence>
<dbReference type="PANTHER" id="PTHR24379">
    <property type="entry name" value="KRAB AND ZINC FINGER DOMAIN-CONTAINING"/>
    <property type="match status" value="1"/>
</dbReference>
<feature type="domain" description="C2H2-type" evidence="7">
    <location>
        <begin position="159"/>
        <end position="186"/>
    </location>
</feature>
<dbReference type="FunFam" id="3.30.160.60:FF:000100">
    <property type="entry name" value="Zinc finger 45-like"/>
    <property type="match status" value="1"/>
</dbReference>
<dbReference type="PROSITE" id="PS00028">
    <property type="entry name" value="ZINC_FINGER_C2H2_1"/>
    <property type="match status" value="6"/>
</dbReference>
<evidence type="ECO:0000313" key="9">
    <source>
        <dbReference type="Proteomes" id="UP000198287"/>
    </source>
</evidence>
<dbReference type="STRING" id="158441.A0A226D9X0"/>
<dbReference type="Pfam" id="PF00096">
    <property type="entry name" value="zf-C2H2"/>
    <property type="match status" value="4"/>
</dbReference>
<sequence length="362" mass="42535">MKPTTTEKNWKCALCSKIFVRKQYFERHVITHETNSQVKCEICRKKLKNRLVLYTHMKSFHSNKAKQRCQLCHQEFAMIRELRGHMERRHTPIEERPRLHCTFSGCPKTFLAKGYLTKHFNQQHSHNPVRYPCTLCKKEFTQKPSLDTHIATHTTEKRFKCATCGKSFTQKHSLQIHERTHLAKADRPVFPCRLCPLNFYSERGIWYHVKTYHDQNQYFCRICGKNLKNADRLKYHMRASHPTNEAPTYSCQYCEYQSRIKQNLTSHVARMHILMPFGYVGVPYESTNTLKWFDDMAPFAPATPPQRLELCTGPIFKNPARPEPYWKKPGPPGPTGFFLTKSPARPKPYWKKPSPPGPTGFF</sequence>
<feature type="region of interest" description="Disordered" evidence="6">
    <location>
        <begin position="336"/>
        <end position="362"/>
    </location>
</feature>
<reference evidence="8 9" key="1">
    <citation type="submission" date="2015-12" db="EMBL/GenBank/DDBJ databases">
        <title>The genome of Folsomia candida.</title>
        <authorList>
            <person name="Faddeeva A."/>
            <person name="Derks M.F."/>
            <person name="Anvar Y."/>
            <person name="Smit S."/>
            <person name="Van Straalen N."/>
            <person name="Roelofs D."/>
        </authorList>
    </citation>
    <scope>NUCLEOTIDE SEQUENCE [LARGE SCALE GENOMIC DNA]</scope>
    <source>
        <strain evidence="8 9">VU population</strain>
        <tissue evidence="8">Whole body</tissue>
    </source>
</reference>
<dbReference type="EMBL" id="LNIX01000029">
    <property type="protein sequence ID" value="OXA41527.1"/>
    <property type="molecule type" value="Genomic_DNA"/>
</dbReference>